<accession>A0A6J7ZEG5</accession>
<evidence type="ECO:0000313" key="8">
    <source>
        <dbReference type="Proteomes" id="UP000196521"/>
    </source>
</evidence>
<dbReference type="Pfam" id="PF23024">
    <property type="entry name" value="AMP-dom_DIP2-like"/>
    <property type="match status" value="1"/>
</dbReference>
<dbReference type="GO" id="GO:0006633">
    <property type="term" value="P:fatty acid biosynthetic process"/>
    <property type="evidence" value="ECO:0007669"/>
    <property type="project" value="TreeGrafter"/>
</dbReference>
<dbReference type="SUPFAM" id="SSF56801">
    <property type="entry name" value="Acetyl-CoA synthetase-like"/>
    <property type="match status" value="1"/>
</dbReference>
<evidence type="ECO:0000256" key="3">
    <source>
        <dbReference type="ARBA" id="ARBA00022832"/>
    </source>
</evidence>
<dbReference type="EC" id="6.2.1.-" evidence="7"/>
<evidence type="ECO:0000313" key="7">
    <source>
        <dbReference type="EMBL" id="CAC5339760.1"/>
    </source>
</evidence>
<dbReference type="InterPro" id="IPR020845">
    <property type="entry name" value="AMP-binding_CS"/>
</dbReference>
<dbReference type="InterPro" id="IPR045851">
    <property type="entry name" value="AMP-bd_C_sf"/>
</dbReference>
<dbReference type="CDD" id="cd05931">
    <property type="entry name" value="FAAL"/>
    <property type="match status" value="1"/>
</dbReference>
<dbReference type="InterPro" id="IPR025110">
    <property type="entry name" value="AMP-bd_C"/>
</dbReference>
<dbReference type="RefSeq" id="WP_026798330.1">
    <property type="nucleotide sequence ID" value="NZ_CZCZ02000002.1"/>
</dbReference>
<dbReference type="GO" id="GO:0005886">
    <property type="term" value="C:plasma membrane"/>
    <property type="evidence" value="ECO:0007669"/>
    <property type="project" value="TreeGrafter"/>
</dbReference>
<dbReference type="Gene3D" id="3.30.300.30">
    <property type="match status" value="1"/>
</dbReference>
<dbReference type="GO" id="GO:0070566">
    <property type="term" value="F:adenylyltransferase activity"/>
    <property type="evidence" value="ECO:0007669"/>
    <property type="project" value="TreeGrafter"/>
</dbReference>
<dbReference type="PANTHER" id="PTHR22754:SF32">
    <property type="entry name" value="DISCO-INTERACTING PROTEIN 2"/>
    <property type="match status" value="1"/>
</dbReference>
<feature type="domain" description="AMP-binding enzyme C-terminal" evidence="6">
    <location>
        <begin position="464"/>
        <end position="578"/>
    </location>
</feature>
<protein>
    <submittedName>
        <fullName evidence="7">AMP-dependant acyl-CoA synthetase, involved in microginin biosynthesis</fullName>
        <ecNumber evidence="7">6.2.1.-</ecNumber>
    </submittedName>
</protein>
<keyword evidence="4" id="KW-0443">Lipid metabolism</keyword>
<feature type="domain" description="AMP-dependent synthetase/ligase" evidence="5">
    <location>
        <begin position="23"/>
        <end position="421"/>
    </location>
</feature>
<reference evidence="7" key="1">
    <citation type="submission" date="2020-05" db="EMBL/GenBank/DDBJ databases">
        <authorList>
            <consortium name="Genoscope - CEA"/>
            <person name="William W."/>
        </authorList>
    </citation>
    <scope>NUCLEOTIDE SEQUENCE [LARGE SCALE GENOMIC DNA]</scope>
    <source>
        <strain evidence="7">PCC 7821</strain>
    </source>
</reference>
<dbReference type="GO" id="GO:0071766">
    <property type="term" value="P:Actinobacterium-type cell wall biogenesis"/>
    <property type="evidence" value="ECO:0007669"/>
    <property type="project" value="UniProtKB-ARBA"/>
</dbReference>
<dbReference type="Pfam" id="PF00501">
    <property type="entry name" value="AMP-binding"/>
    <property type="match status" value="1"/>
</dbReference>
<keyword evidence="8" id="KW-1185">Reference proteome</keyword>
<dbReference type="EMBL" id="CZCZ02000002">
    <property type="protein sequence ID" value="CAC5339760.1"/>
    <property type="molecule type" value="Genomic_DNA"/>
</dbReference>
<evidence type="ECO:0000256" key="4">
    <source>
        <dbReference type="ARBA" id="ARBA00023098"/>
    </source>
</evidence>
<dbReference type="AlphaFoldDB" id="A0A6J7ZEG5"/>
<sequence length="588" mass="65672">MTINYDDLQEPFNKFSTLVELLRYRASSQPERIAYIFLRDGETEEARLTYRELDQKARAIAAHLQSLAAEGERGLLLYPPGLEFISAFFGCMYAGVVAIPAYPPRRNQNLLRLQAIIADSQARFTLTNSALFPSLENQWAKDSELAAMQWVVTDKIDHHLSSDWQEPTLEKNSLAFLQYTSGSTGTPKGVMVSHYNLLINSADLDRGWGHDQDSAIVTWLPTFHDMGLIYGVIQPLYKGFLCYMISPASFMERPLRWLQAIADKKATHSAAPNFAYDLCVRKIPAEKRASLDLSRWRMALNGAEPVRAEVLERFAEAFQISGFKATALCPGYGLAEATLKVTAVSYDSPPHFYRVNANALEQNKIIAATETDTNVHTLVGCGWTTIDTKIVIVDPETLKPCLPEIVGEIWVSGTTIAQGYWGKPQETQETFQAYLADTGAGPFLRTGDLGFIKNGELFVTGRLKEIILIRGRNNYPQDIELTVQNSHPALRPSCGAAFTVEGKGEERLVVVQEVERTWLRKIDIDEVKRAIRKAVVQEYDLQVYAIALIRTGSLPKTSSGKIQRRSCRAKFLEGSLEIVGEENCSMGT</sequence>
<dbReference type="Proteomes" id="UP000196521">
    <property type="component" value="Unassembled WGS sequence"/>
</dbReference>
<evidence type="ECO:0000259" key="5">
    <source>
        <dbReference type="Pfam" id="PF00501"/>
    </source>
</evidence>
<evidence type="ECO:0000256" key="2">
    <source>
        <dbReference type="ARBA" id="ARBA00022598"/>
    </source>
</evidence>
<name>A0A6J7ZEG5_PLARU</name>
<dbReference type="FunFam" id="3.40.50.12780:FF:000013">
    <property type="entry name" value="Long-chain-fatty-acid--AMP ligase FadD32"/>
    <property type="match status" value="1"/>
</dbReference>
<dbReference type="InterPro" id="IPR042099">
    <property type="entry name" value="ANL_N_sf"/>
</dbReference>
<dbReference type="PANTHER" id="PTHR22754">
    <property type="entry name" value="DISCO-INTERACTING PROTEIN 2 DIP2 -RELATED"/>
    <property type="match status" value="1"/>
</dbReference>
<dbReference type="Gene3D" id="3.40.50.12780">
    <property type="entry name" value="N-terminal domain of ligase-like"/>
    <property type="match status" value="1"/>
</dbReference>
<evidence type="ECO:0000259" key="6">
    <source>
        <dbReference type="Pfam" id="PF23024"/>
    </source>
</evidence>
<keyword evidence="2 7" id="KW-0436">Ligase</keyword>
<evidence type="ECO:0000256" key="1">
    <source>
        <dbReference type="ARBA" id="ARBA00006432"/>
    </source>
</evidence>
<dbReference type="GO" id="GO:0016874">
    <property type="term" value="F:ligase activity"/>
    <property type="evidence" value="ECO:0007669"/>
    <property type="project" value="UniProtKB-KW"/>
</dbReference>
<proteinExistence type="inferred from homology"/>
<comment type="caution">
    <text evidence="7">The sequence shown here is derived from an EMBL/GenBank/DDBJ whole genome shotgun (WGS) entry which is preliminary data.</text>
</comment>
<dbReference type="PROSITE" id="PS00455">
    <property type="entry name" value="AMP_BINDING"/>
    <property type="match status" value="1"/>
</dbReference>
<gene>
    <name evidence="7" type="ORF">PLAN_MP30036</name>
</gene>
<dbReference type="InterPro" id="IPR000873">
    <property type="entry name" value="AMP-dep_synth/lig_dom"/>
</dbReference>
<organism evidence="7 8">
    <name type="scientific">Planktothrix rubescens CCAP 1459/22</name>
    <dbReference type="NCBI Taxonomy" id="329571"/>
    <lineage>
        <taxon>Bacteria</taxon>
        <taxon>Bacillati</taxon>
        <taxon>Cyanobacteriota</taxon>
        <taxon>Cyanophyceae</taxon>
        <taxon>Oscillatoriophycideae</taxon>
        <taxon>Oscillatoriales</taxon>
        <taxon>Microcoleaceae</taxon>
        <taxon>Planktothrix</taxon>
    </lineage>
</organism>
<comment type="similarity">
    <text evidence="1">Belongs to the ATP-dependent AMP-binding enzyme family.</text>
</comment>
<dbReference type="InterPro" id="IPR040097">
    <property type="entry name" value="FAAL/FAAC"/>
</dbReference>
<keyword evidence="3" id="KW-0276">Fatty acid metabolism</keyword>